<evidence type="ECO:0000259" key="2">
    <source>
        <dbReference type="Pfam" id="PF05183"/>
    </source>
</evidence>
<reference evidence="3" key="1">
    <citation type="submission" date="2021-02" db="EMBL/GenBank/DDBJ databases">
        <authorList>
            <person name="Nowell W R."/>
        </authorList>
    </citation>
    <scope>NUCLEOTIDE SEQUENCE</scope>
</reference>
<dbReference type="GO" id="GO:0031380">
    <property type="term" value="C:nuclear RNA-directed RNA polymerase complex"/>
    <property type="evidence" value="ECO:0007669"/>
    <property type="project" value="TreeGrafter"/>
</dbReference>
<comment type="caution">
    <text evidence="3">The sequence shown here is derived from an EMBL/GenBank/DDBJ whole genome shotgun (WGS) entry which is preliminary data.</text>
</comment>
<dbReference type="GO" id="GO:0003968">
    <property type="term" value="F:RNA-directed RNA polymerase activity"/>
    <property type="evidence" value="ECO:0007669"/>
    <property type="project" value="UniProtKB-KW"/>
</dbReference>
<evidence type="ECO:0000313" key="3">
    <source>
        <dbReference type="EMBL" id="CAF1575706.1"/>
    </source>
</evidence>
<dbReference type="PANTHER" id="PTHR23079">
    <property type="entry name" value="RNA-DEPENDENT RNA POLYMERASE"/>
    <property type="match status" value="1"/>
</dbReference>
<dbReference type="Pfam" id="PF05183">
    <property type="entry name" value="RdRP"/>
    <property type="match status" value="1"/>
</dbReference>
<gene>
    <name evidence="3" type="ORF">GPM918_LOCUS40711</name>
    <name evidence="4" type="ORF">SRO942_LOCUS41685</name>
</gene>
<name>A0A815YZ03_9BILA</name>
<organism evidence="3 5">
    <name type="scientific">Didymodactylos carnosus</name>
    <dbReference type="NCBI Taxonomy" id="1234261"/>
    <lineage>
        <taxon>Eukaryota</taxon>
        <taxon>Metazoa</taxon>
        <taxon>Spiralia</taxon>
        <taxon>Gnathifera</taxon>
        <taxon>Rotifera</taxon>
        <taxon>Eurotatoria</taxon>
        <taxon>Bdelloidea</taxon>
        <taxon>Philodinida</taxon>
        <taxon>Philodinidae</taxon>
        <taxon>Didymodactylos</taxon>
    </lineage>
</organism>
<dbReference type="EMBL" id="CAJNOQ010030624">
    <property type="protein sequence ID" value="CAF1575706.1"/>
    <property type="molecule type" value="Genomic_DNA"/>
</dbReference>
<dbReference type="GO" id="GO:0030422">
    <property type="term" value="P:siRNA processing"/>
    <property type="evidence" value="ECO:0007669"/>
    <property type="project" value="TreeGrafter"/>
</dbReference>
<dbReference type="EC" id="2.7.7.48" evidence="1"/>
<sequence>TSSGSSAYQIRLAGFKGLVIIDSSSTFDQFYIKIRPSMLKFESDDWTLDMCDLSKPIPTPLNNQIILLLSDLGLPNKIFLKIQQRYFESGDHTISNFEQD</sequence>
<dbReference type="InterPro" id="IPR007855">
    <property type="entry name" value="RDRP"/>
</dbReference>
<keyword evidence="1" id="KW-0548">Nucleotidyltransferase</keyword>
<evidence type="ECO:0000313" key="4">
    <source>
        <dbReference type="EMBL" id="CAF4440691.1"/>
    </source>
</evidence>
<dbReference type="Proteomes" id="UP000663829">
    <property type="component" value="Unassembled WGS sequence"/>
</dbReference>
<dbReference type="Proteomes" id="UP000681722">
    <property type="component" value="Unassembled WGS sequence"/>
</dbReference>
<dbReference type="GO" id="GO:0003723">
    <property type="term" value="F:RNA binding"/>
    <property type="evidence" value="ECO:0007669"/>
    <property type="project" value="UniProtKB-KW"/>
</dbReference>
<proteinExistence type="inferred from homology"/>
<feature type="non-terminal residue" evidence="3">
    <location>
        <position position="1"/>
    </location>
</feature>
<dbReference type="EMBL" id="CAJOBC010096509">
    <property type="protein sequence ID" value="CAF4440691.1"/>
    <property type="molecule type" value="Genomic_DNA"/>
</dbReference>
<keyword evidence="1" id="KW-0696">RNA-directed RNA polymerase</keyword>
<keyword evidence="1" id="KW-0808">Transferase</keyword>
<feature type="domain" description="RDRP core" evidence="2">
    <location>
        <begin position="5"/>
        <end position="96"/>
    </location>
</feature>
<dbReference type="PANTHER" id="PTHR23079:SF55">
    <property type="entry name" value="RNA-DIRECTED RNA POLYMERASE"/>
    <property type="match status" value="1"/>
</dbReference>
<keyword evidence="5" id="KW-1185">Reference proteome</keyword>
<comment type="catalytic activity">
    <reaction evidence="1">
        <text>RNA(n) + a ribonucleoside 5'-triphosphate = RNA(n+1) + diphosphate</text>
        <dbReference type="Rhea" id="RHEA:21248"/>
        <dbReference type="Rhea" id="RHEA-COMP:14527"/>
        <dbReference type="Rhea" id="RHEA-COMP:17342"/>
        <dbReference type="ChEBI" id="CHEBI:33019"/>
        <dbReference type="ChEBI" id="CHEBI:61557"/>
        <dbReference type="ChEBI" id="CHEBI:140395"/>
        <dbReference type="EC" id="2.7.7.48"/>
    </reaction>
</comment>
<dbReference type="OrthoDB" id="6513042at2759"/>
<keyword evidence="1" id="KW-0694">RNA-binding</keyword>
<evidence type="ECO:0000256" key="1">
    <source>
        <dbReference type="RuleBase" id="RU363098"/>
    </source>
</evidence>
<dbReference type="InterPro" id="IPR057596">
    <property type="entry name" value="RDRP_core"/>
</dbReference>
<comment type="similarity">
    <text evidence="1">Belongs to the RdRP family.</text>
</comment>
<evidence type="ECO:0000313" key="5">
    <source>
        <dbReference type="Proteomes" id="UP000663829"/>
    </source>
</evidence>
<protein>
    <recommendedName>
        <fullName evidence="1">RNA-dependent RNA polymerase</fullName>
        <ecNumber evidence="1">2.7.7.48</ecNumber>
    </recommendedName>
</protein>
<accession>A0A815YZ03</accession>
<dbReference type="AlphaFoldDB" id="A0A815YZ03"/>